<keyword evidence="1" id="KW-0677">Repeat</keyword>
<dbReference type="SMART" id="SM00248">
    <property type="entry name" value="ANK"/>
    <property type="match status" value="2"/>
</dbReference>
<dbReference type="GeneID" id="20646772"/>
<evidence type="ECO:0000313" key="5">
    <source>
        <dbReference type="Proteomes" id="UP000002640"/>
    </source>
</evidence>
<keyword evidence="2 3" id="KW-0040">ANK repeat</keyword>
<dbReference type="EMBL" id="JH159155">
    <property type="protein sequence ID" value="EGZ16017.1"/>
    <property type="molecule type" value="Genomic_DNA"/>
</dbReference>
<keyword evidence="5" id="KW-1185">Reference proteome</keyword>
<feature type="repeat" description="ANK" evidence="3">
    <location>
        <begin position="251"/>
        <end position="272"/>
    </location>
</feature>
<evidence type="ECO:0000256" key="3">
    <source>
        <dbReference type="PROSITE-ProRule" id="PRU00023"/>
    </source>
</evidence>
<evidence type="ECO:0000256" key="1">
    <source>
        <dbReference type="ARBA" id="ARBA00022737"/>
    </source>
</evidence>
<proteinExistence type="predicted"/>
<dbReference type="InterPro" id="IPR032675">
    <property type="entry name" value="LRR_dom_sf"/>
</dbReference>
<reference evidence="4 5" key="1">
    <citation type="journal article" date="2006" name="Science">
        <title>Phytophthora genome sequences uncover evolutionary origins and mechanisms of pathogenesis.</title>
        <authorList>
            <person name="Tyler B.M."/>
            <person name="Tripathy S."/>
            <person name="Zhang X."/>
            <person name="Dehal P."/>
            <person name="Jiang R.H."/>
            <person name="Aerts A."/>
            <person name="Arredondo F.D."/>
            <person name="Baxter L."/>
            <person name="Bensasson D."/>
            <person name="Beynon J.L."/>
            <person name="Chapman J."/>
            <person name="Damasceno C.M."/>
            <person name="Dorrance A.E."/>
            <person name="Dou D."/>
            <person name="Dickerman A.W."/>
            <person name="Dubchak I.L."/>
            <person name="Garbelotto M."/>
            <person name="Gijzen M."/>
            <person name="Gordon S.G."/>
            <person name="Govers F."/>
            <person name="Grunwald N.J."/>
            <person name="Huang W."/>
            <person name="Ivors K.L."/>
            <person name="Jones R.W."/>
            <person name="Kamoun S."/>
            <person name="Krampis K."/>
            <person name="Lamour K.H."/>
            <person name="Lee M.K."/>
            <person name="McDonald W.H."/>
            <person name="Medina M."/>
            <person name="Meijer H.J."/>
            <person name="Nordberg E.K."/>
            <person name="Maclean D.J."/>
            <person name="Ospina-Giraldo M.D."/>
            <person name="Morris P.F."/>
            <person name="Phuntumart V."/>
            <person name="Putnam N.H."/>
            <person name="Rash S."/>
            <person name="Rose J.K."/>
            <person name="Sakihama Y."/>
            <person name="Salamov A.A."/>
            <person name="Savidor A."/>
            <person name="Scheuring C.F."/>
            <person name="Smith B.M."/>
            <person name="Sobral B.W."/>
            <person name="Terry A."/>
            <person name="Torto-Alalibo T.A."/>
            <person name="Win J."/>
            <person name="Xu Z."/>
            <person name="Zhang H."/>
            <person name="Grigoriev I.V."/>
            <person name="Rokhsar D.S."/>
            <person name="Boore J.L."/>
        </authorList>
    </citation>
    <scope>NUCLEOTIDE SEQUENCE [LARGE SCALE GENOMIC DNA]</scope>
    <source>
        <strain evidence="4 5">P6497</strain>
    </source>
</reference>
<dbReference type="SMR" id="G4ZM50"/>
<dbReference type="AlphaFoldDB" id="G4ZM50"/>
<accession>G4ZM50</accession>
<dbReference type="PROSITE" id="PS50297">
    <property type="entry name" value="ANK_REP_REGION"/>
    <property type="match status" value="2"/>
</dbReference>
<evidence type="ECO:0000313" key="4">
    <source>
        <dbReference type="EMBL" id="EGZ16017.1"/>
    </source>
</evidence>
<dbReference type="InterPro" id="IPR036770">
    <property type="entry name" value="Ankyrin_rpt-contain_sf"/>
</dbReference>
<name>G4ZM50_PHYSP</name>
<dbReference type="Gene3D" id="1.25.40.20">
    <property type="entry name" value="Ankyrin repeat-containing domain"/>
    <property type="match status" value="1"/>
</dbReference>
<dbReference type="InParanoid" id="G4ZM50"/>
<dbReference type="SUPFAM" id="SSF48403">
    <property type="entry name" value="Ankyrin repeat"/>
    <property type="match status" value="1"/>
</dbReference>
<dbReference type="KEGG" id="psoj:PHYSODRAFT_334212"/>
<dbReference type="Gene3D" id="3.80.10.10">
    <property type="entry name" value="Ribonuclease Inhibitor"/>
    <property type="match status" value="1"/>
</dbReference>
<dbReference type="PANTHER" id="PTHR24126:SF14">
    <property type="entry name" value="ANK_REP_REGION DOMAIN-CONTAINING PROTEIN"/>
    <property type="match status" value="1"/>
</dbReference>
<feature type="repeat" description="ANK" evidence="3">
    <location>
        <begin position="218"/>
        <end position="250"/>
    </location>
</feature>
<organism evidence="4 5">
    <name type="scientific">Phytophthora sojae (strain P6497)</name>
    <name type="common">Soybean stem and root rot agent</name>
    <name type="synonym">Phytophthora megasperma f. sp. glycines</name>
    <dbReference type="NCBI Taxonomy" id="1094619"/>
    <lineage>
        <taxon>Eukaryota</taxon>
        <taxon>Sar</taxon>
        <taxon>Stramenopiles</taxon>
        <taxon>Oomycota</taxon>
        <taxon>Peronosporomycetes</taxon>
        <taxon>Peronosporales</taxon>
        <taxon>Peronosporaceae</taxon>
        <taxon>Phytophthora</taxon>
    </lineage>
</organism>
<evidence type="ECO:0000256" key="2">
    <source>
        <dbReference type="ARBA" id="ARBA00023043"/>
    </source>
</evidence>
<protein>
    <submittedName>
        <fullName evidence="4">Uncharacterized protein</fullName>
    </submittedName>
</protein>
<dbReference type="Proteomes" id="UP000002640">
    <property type="component" value="Unassembled WGS sequence"/>
</dbReference>
<dbReference type="PROSITE" id="PS50088">
    <property type="entry name" value="ANK_REPEAT"/>
    <property type="match status" value="2"/>
</dbReference>
<dbReference type="SUPFAM" id="SSF52058">
    <property type="entry name" value="L domain-like"/>
    <property type="match status" value="1"/>
</dbReference>
<gene>
    <name evidence="4" type="ORF">PHYSODRAFT_334212</name>
</gene>
<sequence length="298" mass="33318">MQAIVPWLNKGWKLRELVQEPVIVAPNLEVLVIEHCPMNKFNADTSLPQLKKLTLSSRNLSALQARDLPALRKLDLSSCAKLTRVHVTSKRLETLDLSRNDELQFVLLDLERVVDLDLSFLKSLTRLYFRSPSLRRLNLRGCDQLRRNTTSVHCPNLQFVVLQGTSLEVDDFNRGEVNDEVFALPVIADQQHLSTLRQGLARLTPEMSFHAGWRDPVYGYSPLANACSQGHLLCVQALLAYGVDCNARDSQRNTPLHIATACGKSEVVRLLLGDSGGGLFRQDIHQGANSDGHRTPLV</sequence>
<dbReference type="Pfam" id="PF12796">
    <property type="entry name" value="Ank_2"/>
    <property type="match status" value="1"/>
</dbReference>
<dbReference type="PANTHER" id="PTHR24126">
    <property type="entry name" value="ANKYRIN REPEAT, PH AND SEC7 DOMAIN CONTAINING PROTEIN SECG-RELATED"/>
    <property type="match status" value="1"/>
</dbReference>
<dbReference type="InterPro" id="IPR002110">
    <property type="entry name" value="Ankyrin_rpt"/>
</dbReference>
<dbReference type="RefSeq" id="XP_009529766.1">
    <property type="nucleotide sequence ID" value="XM_009531471.1"/>
</dbReference>